<dbReference type="GO" id="GO:0016798">
    <property type="term" value="F:hydrolase activity, acting on glycosyl bonds"/>
    <property type="evidence" value="ECO:0007669"/>
    <property type="project" value="UniProtKB-KW"/>
</dbReference>
<feature type="domain" description="Fibronectin type-III" evidence="8">
    <location>
        <begin position="858"/>
        <end position="943"/>
    </location>
</feature>
<comment type="caution">
    <text evidence="9">The sequence shown here is derived from an EMBL/GenBank/DDBJ whole genome shotgun (WGS) entry which is preliminary data.</text>
</comment>
<feature type="compositionally biased region" description="Low complexity" evidence="4">
    <location>
        <begin position="928"/>
        <end position="938"/>
    </location>
</feature>
<feature type="domain" description="C-type lectin" evidence="7">
    <location>
        <begin position="154"/>
        <end position="291"/>
    </location>
</feature>
<protein>
    <recommendedName>
        <fullName evidence="11">Fibronectin type-III domain-containing protein</fullName>
    </recommendedName>
</protein>
<dbReference type="Gene3D" id="2.60.40.10">
    <property type="entry name" value="Immunoglobulins"/>
    <property type="match status" value="7"/>
</dbReference>
<evidence type="ECO:0000256" key="4">
    <source>
        <dbReference type="SAM" id="MobiDB-lite"/>
    </source>
</evidence>
<dbReference type="PANTHER" id="PTHR14340:SF13">
    <property type="entry name" value="TITIN"/>
    <property type="match status" value="1"/>
</dbReference>
<dbReference type="InterPro" id="IPR015919">
    <property type="entry name" value="Cadherin-like_sf"/>
</dbReference>
<feature type="region of interest" description="Disordered" evidence="4">
    <location>
        <begin position="928"/>
        <end position="956"/>
    </location>
</feature>
<feature type="compositionally biased region" description="Pro residues" evidence="4">
    <location>
        <begin position="939"/>
        <end position="951"/>
    </location>
</feature>
<evidence type="ECO:0000256" key="1">
    <source>
        <dbReference type="ARBA" id="ARBA00023295"/>
    </source>
</evidence>
<keyword evidence="5" id="KW-1133">Transmembrane helix</keyword>
<dbReference type="PROSITE" id="PS50853">
    <property type="entry name" value="FN3"/>
    <property type="match status" value="3"/>
</dbReference>
<evidence type="ECO:0000256" key="6">
    <source>
        <dbReference type="SAM" id="SignalP"/>
    </source>
</evidence>
<keyword evidence="3" id="KW-0624">Polysaccharide degradation</keyword>
<feature type="domain" description="Fibronectin type-III" evidence="8">
    <location>
        <begin position="760"/>
        <end position="855"/>
    </location>
</feature>
<dbReference type="InterPro" id="IPR036116">
    <property type="entry name" value="FN3_sf"/>
</dbReference>
<evidence type="ECO:0000259" key="8">
    <source>
        <dbReference type="PROSITE" id="PS50853"/>
    </source>
</evidence>
<gene>
    <name evidence="9" type="ORF">AFE02nite_28030</name>
</gene>
<keyword evidence="6" id="KW-0732">Signal</keyword>
<dbReference type="GO" id="GO:0016020">
    <property type="term" value="C:membrane"/>
    <property type="evidence" value="ECO:0007669"/>
    <property type="project" value="InterPro"/>
</dbReference>
<sequence length="1090" mass="106691">MRRAVVRPTAVRKVTRKVTGLVAAATVLALAGVLPATAGAGLVATAPTTALVVQGTTTALTGMGVTGAAAEDTLAVTVATSRGTVQVDTVSTGVALAYNNLASGASVSFTGKPAQVNAALATTTLTAPAGSQGQSATVTVTAYQQQAGIVFGPATGHFYEFVPAAKIGWDTARTAAAGRDFLERPGYLVTITSSAENAIVTSRIPQAKNVWIGAKATGPVGGYAREWRWDTGPEAGTVIARCTQLLGVCDFAPGGSYGNWASGEPNNQDDASGGEWVAVTNWNSFDGLWNDLAASNTTDITGYVVEYGDAEPFVGIATASSTIAIAGLPGSPTGVSATTGPEQATVSFTAPASDGGAAVTSYTVTASPGGASTTCASSPCAVTGLTAWTSYTFTVTATNAVGAGAASAPSAAVTVEPIPYPPSYPYGPWGQPMVGQPFTEQVTATGFPAPTFAVTAGALPAGLVLAADGTISGTPTTPGPWSAQITATNTEGSTASPVSGHVGQAPTAITGSIGTLPLGTAASLELDADGYPVPTWSVTAGALPEGLALAAADGAITGTPTAVGPYSVTVRATNAYGAIATTLTGWVSSPPELIAGTTPQLLAGVPASVTYTVDGYPPPTFAVTAGALPSGMTLSSAGVLSGTPSAVGPWSATITATNDRGSVDRTIGGHVGDPPSAVSGALSGLVWGTPVTALVSATGYPAPTFAVTAGALPAGLDLDPVTGAITGTPTSADAYSVTITASNAHGARSTTLTGAVAPIRPTAPTGLLATSGDGEAALTFQVPASDGGAPVTGYQVRVGDGPWQALTTTRDGATATGTVFGLVNGDTVDVAVRAVNAAGPSPASGTATVTPVAPPPMPVAAPTGIAGVSSVTLTWDASTERDVSGYTVTSDGRVVCEVPAGTTTCLVGAVAGEAVTFQVVTHSRWGDSAPSASSVPVVPSAPPVPPAPPTAAPATLTTTDGPLSSVVSGQTITVLGTGFVPFSTAVVVVYSEPRVLGTALTDEDGAFSLTVTVPTDLAPGEHTFVALGTDPSGAPYAMRLPVTLPAAATAVADTGAGAAGPLALTALILALGGVVLLRASRGGPRRSSVA</sequence>
<dbReference type="SUPFAM" id="SSF49313">
    <property type="entry name" value="Cadherin-like"/>
    <property type="match status" value="3"/>
</dbReference>
<dbReference type="GO" id="GO:0000272">
    <property type="term" value="P:polysaccharide catabolic process"/>
    <property type="evidence" value="ECO:0007669"/>
    <property type="project" value="UniProtKB-KW"/>
</dbReference>
<dbReference type="GO" id="GO:0005509">
    <property type="term" value="F:calcium ion binding"/>
    <property type="evidence" value="ECO:0007669"/>
    <property type="project" value="InterPro"/>
</dbReference>
<feature type="chain" id="PRO_5022030854" description="Fibronectin type-III domain-containing protein" evidence="6">
    <location>
        <begin position="39"/>
        <end position="1090"/>
    </location>
</feature>
<evidence type="ECO:0000313" key="9">
    <source>
        <dbReference type="EMBL" id="GEN81069.1"/>
    </source>
</evidence>
<evidence type="ECO:0000259" key="7">
    <source>
        <dbReference type="PROSITE" id="PS50041"/>
    </source>
</evidence>
<keyword evidence="3" id="KW-0119">Carbohydrate metabolism</keyword>
<dbReference type="InterPro" id="IPR001304">
    <property type="entry name" value="C-type_lectin-like"/>
</dbReference>
<proteinExistence type="predicted"/>
<organism evidence="9 10">
    <name type="scientific">Actinotalea fermentans</name>
    <dbReference type="NCBI Taxonomy" id="43671"/>
    <lineage>
        <taxon>Bacteria</taxon>
        <taxon>Bacillati</taxon>
        <taxon>Actinomycetota</taxon>
        <taxon>Actinomycetes</taxon>
        <taxon>Micrococcales</taxon>
        <taxon>Cellulomonadaceae</taxon>
        <taxon>Actinotalea</taxon>
    </lineage>
</organism>
<feature type="domain" description="Fibronectin type-III" evidence="8">
    <location>
        <begin position="328"/>
        <end position="417"/>
    </location>
</feature>
<dbReference type="InterPro" id="IPR013783">
    <property type="entry name" value="Ig-like_fold"/>
</dbReference>
<evidence type="ECO:0008006" key="11">
    <source>
        <dbReference type="Google" id="ProtNLM"/>
    </source>
</evidence>
<name>A0A511Z0U9_9CELL</name>
<dbReference type="PANTHER" id="PTHR14340">
    <property type="entry name" value="MICROFIBRIL-ASSOCIATED GLYCOPROTEIN 3"/>
    <property type="match status" value="1"/>
</dbReference>
<dbReference type="InterPro" id="IPR003961">
    <property type="entry name" value="FN3_dom"/>
</dbReference>
<dbReference type="AlphaFoldDB" id="A0A511Z0U9"/>
<feature type="signal peptide" evidence="6">
    <location>
        <begin position="1"/>
        <end position="38"/>
    </location>
</feature>
<evidence type="ECO:0000313" key="10">
    <source>
        <dbReference type="Proteomes" id="UP000321484"/>
    </source>
</evidence>
<keyword evidence="2" id="KW-0393">Immunoglobulin domain</keyword>
<evidence type="ECO:0000256" key="3">
    <source>
        <dbReference type="ARBA" id="ARBA00023326"/>
    </source>
</evidence>
<feature type="transmembrane region" description="Helical" evidence="5">
    <location>
        <begin position="1058"/>
        <end position="1077"/>
    </location>
</feature>
<dbReference type="SMART" id="SM00060">
    <property type="entry name" value="FN3"/>
    <property type="match status" value="3"/>
</dbReference>
<evidence type="ECO:0000256" key="2">
    <source>
        <dbReference type="ARBA" id="ARBA00023319"/>
    </source>
</evidence>
<dbReference type="InterPro" id="IPR016186">
    <property type="entry name" value="C-type_lectin-like/link_sf"/>
</dbReference>
<reference evidence="9 10" key="1">
    <citation type="submission" date="2019-07" db="EMBL/GenBank/DDBJ databases">
        <title>Whole genome shotgun sequence of Actinotalea fermentans NBRC 105374.</title>
        <authorList>
            <person name="Hosoyama A."/>
            <person name="Uohara A."/>
            <person name="Ohji S."/>
            <person name="Ichikawa N."/>
        </authorList>
    </citation>
    <scope>NUCLEOTIDE SEQUENCE [LARGE SCALE GENOMIC DNA]</scope>
    <source>
        <strain evidence="9 10">NBRC 105374</strain>
    </source>
</reference>
<evidence type="ECO:0000256" key="5">
    <source>
        <dbReference type="SAM" id="Phobius"/>
    </source>
</evidence>
<accession>A0A511Z0U9</accession>
<dbReference type="SUPFAM" id="SSF56436">
    <property type="entry name" value="C-type lectin-like"/>
    <property type="match status" value="1"/>
</dbReference>
<dbReference type="InterPro" id="IPR016187">
    <property type="entry name" value="CTDL_fold"/>
</dbReference>
<dbReference type="Proteomes" id="UP000321484">
    <property type="component" value="Unassembled WGS sequence"/>
</dbReference>
<dbReference type="Pfam" id="PF00041">
    <property type="entry name" value="fn3"/>
    <property type="match status" value="1"/>
</dbReference>
<keyword evidence="1" id="KW-0326">Glycosidase</keyword>
<dbReference type="CDD" id="cd00063">
    <property type="entry name" value="FN3"/>
    <property type="match status" value="2"/>
</dbReference>
<dbReference type="Gene3D" id="3.10.100.10">
    <property type="entry name" value="Mannose-Binding Protein A, subunit A"/>
    <property type="match status" value="1"/>
</dbReference>
<keyword evidence="10" id="KW-1185">Reference proteome</keyword>
<keyword evidence="1" id="KW-0378">Hydrolase</keyword>
<keyword evidence="5" id="KW-0812">Transmembrane</keyword>
<dbReference type="Pfam" id="PF05345">
    <property type="entry name" value="He_PIG"/>
    <property type="match status" value="4"/>
</dbReference>
<dbReference type="SUPFAM" id="SSF49265">
    <property type="entry name" value="Fibronectin type III"/>
    <property type="match status" value="3"/>
</dbReference>
<dbReference type="PROSITE" id="PS50041">
    <property type="entry name" value="C_TYPE_LECTIN_2"/>
    <property type="match status" value="1"/>
</dbReference>
<keyword evidence="5" id="KW-0472">Membrane</keyword>
<dbReference type="GO" id="GO:0008307">
    <property type="term" value="F:structural constituent of muscle"/>
    <property type="evidence" value="ECO:0007669"/>
    <property type="project" value="TreeGrafter"/>
</dbReference>
<dbReference type="EMBL" id="BJYK01000009">
    <property type="protein sequence ID" value="GEN81069.1"/>
    <property type="molecule type" value="Genomic_DNA"/>
</dbReference>